<evidence type="ECO:0000256" key="1">
    <source>
        <dbReference type="SAM" id="MobiDB-lite"/>
    </source>
</evidence>
<name>A0A1T4PNI0_9ACTN</name>
<evidence type="ECO:0000313" key="3">
    <source>
        <dbReference type="Proteomes" id="UP000190637"/>
    </source>
</evidence>
<keyword evidence="3" id="KW-1185">Reference proteome</keyword>
<accession>A0A1T4PNI0</accession>
<feature type="region of interest" description="Disordered" evidence="1">
    <location>
        <begin position="17"/>
        <end position="262"/>
    </location>
</feature>
<organism evidence="2 3">
    <name type="scientific">Marinactinospora thermotolerans DSM 45154</name>
    <dbReference type="NCBI Taxonomy" id="1122192"/>
    <lineage>
        <taxon>Bacteria</taxon>
        <taxon>Bacillati</taxon>
        <taxon>Actinomycetota</taxon>
        <taxon>Actinomycetes</taxon>
        <taxon>Streptosporangiales</taxon>
        <taxon>Nocardiopsidaceae</taxon>
        <taxon>Marinactinospora</taxon>
    </lineage>
</organism>
<protein>
    <submittedName>
        <fullName evidence="2">Uncharacterized protein</fullName>
    </submittedName>
</protein>
<gene>
    <name evidence="2" type="ORF">SAMN02745673_01914</name>
</gene>
<sequence length="262" mass="27146">MVFDLRQLTARHVGRHRPAAPLPAPFRTRSPPGGGTCGAPSDVRAVGAAPPSRTRSFSRFGVSVGDPPGGHRDVAPAPGPWTLTGSGTAFTPASITGWTVRRGGTGPLTASPGADAEDDRAAQVPGALLDSTRAQTPRLHRAPRGVERRASRGTPGGDTNRTPGTERDSSCHRGGAQPTRRASVVGAPPCSQSTRRPSRTPGVRGRRTGAAPRAGSVARPRAGPAITREIQRIAGITASRLRGVRPPGSRARRGHSGADRRT</sequence>
<dbReference type="Proteomes" id="UP000190637">
    <property type="component" value="Unassembled WGS sequence"/>
</dbReference>
<reference evidence="2 3" key="1">
    <citation type="submission" date="2017-02" db="EMBL/GenBank/DDBJ databases">
        <authorList>
            <person name="Peterson S.W."/>
        </authorList>
    </citation>
    <scope>NUCLEOTIDE SEQUENCE [LARGE SCALE GENOMIC DNA]</scope>
    <source>
        <strain evidence="2 3">DSM 45154</strain>
    </source>
</reference>
<feature type="compositionally biased region" description="Low complexity" evidence="1">
    <location>
        <begin position="193"/>
        <end position="216"/>
    </location>
</feature>
<dbReference type="AlphaFoldDB" id="A0A1T4PNI0"/>
<proteinExistence type="predicted"/>
<evidence type="ECO:0000313" key="2">
    <source>
        <dbReference type="EMBL" id="SJZ93092.1"/>
    </source>
</evidence>
<dbReference type="STRING" id="1122192.SAMN02745673_01914"/>
<feature type="compositionally biased region" description="Polar residues" evidence="1">
    <location>
        <begin position="83"/>
        <end position="97"/>
    </location>
</feature>
<dbReference type="EMBL" id="FUWS01000004">
    <property type="protein sequence ID" value="SJZ93092.1"/>
    <property type="molecule type" value="Genomic_DNA"/>
</dbReference>